<feature type="region of interest" description="Disordered" evidence="2">
    <location>
        <begin position="1"/>
        <end position="105"/>
    </location>
</feature>
<comment type="cofactor">
    <cofactor evidence="1">
        <name>Mg(2+)</name>
        <dbReference type="ChEBI" id="CHEBI:18420"/>
    </cofactor>
    <cofactor evidence="1">
        <name>Mn(2+)</name>
        <dbReference type="ChEBI" id="CHEBI:29035"/>
    </cofactor>
</comment>
<evidence type="ECO:0000256" key="1">
    <source>
        <dbReference type="RuleBase" id="RU365033"/>
    </source>
</evidence>
<comment type="similarity">
    <text evidence="1">Belongs to the FAN1 family.</text>
</comment>
<dbReference type="EC" id="3.1.4.1" evidence="1"/>
<dbReference type="EMBL" id="KQ965758">
    <property type="protein sequence ID" value="KXS16035.1"/>
    <property type="molecule type" value="Genomic_DNA"/>
</dbReference>
<gene>
    <name evidence="4" type="ORF">M427DRAFT_308064</name>
</gene>
<evidence type="ECO:0000313" key="4">
    <source>
        <dbReference type="EMBL" id="KXS16035.1"/>
    </source>
</evidence>
<dbReference type="AlphaFoldDB" id="A0A139AHX7"/>
<keyword evidence="1" id="KW-0539">Nucleus</keyword>
<dbReference type="GO" id="GO:0004528">
    <property type="term" value="F:phosphodiesterase I activity"/>
    <property type="evidence" value="ECO:0007669"/>
    <property type="project" value="UniProtKB-EC"/>
</dbReference>
<keyword evidence="1" id="KW-0234">DNA repair</keyword>
<keyword evidence="1" id="KW-0464">Manganese</keyword>
<feature type="region of interest" description="Disordered" evidence="2">
    <location>
        <begin position="190"/>
        <end position="209"/>
    </location>
</feature>
<comment type="catalytic activity">
    <reaction evidence="1">
        <text>Hydrolytically removes 5'-nucleotides successively from the 3'-hydroxy termini of 3'-hydroxy-terminated oligonucleotides.</text>
        <dbReference type="EC" id="3.1.4.1"/>
    </reaction>
</comment>
<keyword evidence="1" id="KW-0479">Metal-binding</keyword>
<accession>A0A139AHX7</accession>
<dbReference type="InterPro" id="IPR033315">
    <property type="entry name" value="Fan1-like"/>
</dbReference>
<name>A0A139AHX7_GONPJ</name>
<keyword evidence="1" id="KW-0540">Nuclease</keyword>
<dbReference type="GO" id="GO:0008409">
    <property type="term" value="F:5'-3' exonuclease activity"/>
    <property type="evidence" value="ECO:0007669"/>
    <property type="project" value="TreeGrafter"/>
</dbReference>
<comment type="function">
    <text evidence="1">Nuclease required for the repair of DNA interstrand cross-links (ICL). Acts as a 5'-3' exonuclease that anchors at a cut end of DNA and cleaves DNA successively at every third nucleotide, allowing to excise an ICL from one strand through flanking incisions.</text>
</comment>
<dbReference type="Proteomes" id="UP000070544">
    <property type="component" value="Unassembled WGS sequence"/>
</dbReference>
<comment type="subcellular location">
    <subcellularLocation>
        <location evidence="1">Nucleus</location>
    </subcellularLocation>
</comment>
<evidence type="ECO:0000256" key="2">
    <source>
        <dbReference type="SAM" id="MobiDB-lite"/>
    </source>
</evidence>
<feature type="compositionally biased region" description="Basic residues" evidence="2">
    <location>
        <begin position="80"/>
        <end position="90"/>
    </location>
</feature>
<sequence>MNADSDEDFQPARPFNSSRTRKRFAPRVATESQATESRGKRRRSDTDQAEGSKTTANGEDSGGKAQRVSRSATKSDPTPRKPHPSPKSRVRPQENAKTPAISAEKEDPYDSDCFVVSMTRAIRKRENSWRLESKKHVEVISLDEVSHAPNLHEVAQDVMKRTVIRKFKRRVNLEEGLESLSPVSLKDLGVAESPTEEATQPEDFESPGTASLDLSEVVEHCDPPNGELDQVTVTGQSLDTEQGESIPSDNSGIGGIDTEVEEDSIQGWGNARLVSEAIETVLQTERDLLTPEEITFAATWQTLCVSSQALLLYLYLRKSPLRLSSSRYRLYVDQAVSELMDSGLLDSNAGVQEMSVKELLGILSKQELDEVARDVRVNASGTTKEALMCRILSTVTNQGTFVNCGGMWRMSDRHSAERKLRADVTKRIGPMLVPALFASSCLRTFLVLYFRPSSLPPPPDNLLTPAILHRSGRRVFPSVRSSRPPLWASRKDFDDWLVAVEAEREVGVVAEKGKSAVLEEVPKTLELVDTVASEANWSTALMALESEGKVEDFWRRKWSVAWVLGTLLNHKLLLLPLLPSFKSADEIPLLRTLLAQKSVRVCDRGRWYDRLALAEERYGDGKEAAYATCVEALAESPAWVGGGHRRAIEDRLLRLHRELNLPASEAPSIERKPLPTRTFYARKLASTSKFGNVHYHNAAGESVRVEGYALERYLNSGWDGGCLAETGLVRMVVC</sequence>
<feature type="domain" description="Fanconi-associated nuclease 1-like TPR" evidence="3">
    <location>
        <begin position="554"/>
        <end position="655"/>
    </location>
</feature>
<evidence type="ECO:0000313" key="5">
    <source>
        <dbReference type="Proteomes" id="UP000070544"/>
    </source>
</evidence>
<feature type="compositionally biased region" description="Polar residues" evidence="2">
    <location>
        <begin position="49"/>
        <end position="58"/>
    </location>
</feature>
<dbReference type="PANTHER" id="PTHR15749:SF4">
    <property type="entry name" value="FANCONI-ASSOCIATED NUCLEASE 1"/>
    <property type="match status" value="1"/>
</dbReference>
<dbReference type="Pfam" id="PF21170">
    <property type="entry name" value="FAN1_TPR"/>
    <property type="match status" value="1"/>
</dbReference>
<proteinExistence type="inferred from homology"/>
<organism evidence="4 5">
    <name type="scientific">Gonapodya prolifera (strain JEL478)</name>
    <name type="common">Monoblepharis prolifera</name>
    <dbReference type="NCBI Taxonomy" id="1344416"/>
    <lineage>
        <taxon>Eukaryota</taxon>
        <taxon>Fungi</taxon>
        <taxon>Fungi incertae sedis</taxon>
        <taxon>Chytridiomycota</taxon>
        <taxon>Chytridiomycota incertae sedis</taxon>
        <taxon>Monoblepharidomycetes</taxon>
        <taxon>Monoblepharidales</taxon>
        <taxon>Gonapodyaceae</taxon>
        <taxon>Gonapodya</taxon>
    </lineage>
</organism>
<keyword evidence="5" id="KW-1185">Reference proteome</keyword>
<keyword evidence="1" id="KW-0378">Hydrolase</keyword>
<keyword evidence="1" id="KW-0227">DNA damage</keyword>
<dbReference type="PANTHER" id="PTHR15749">
    <property type="entry name" value="FANCONI-ASSOCIATED NUCLEASE 1"/>
    <property type="match status" value="1"/>
</dbReference>
<protein>
    <recommendedName>
        <fullName evidence="1">Fanconi-associated nuclease</fullName>
        <ecNumber evidence="1">3.1.4.1</ecNumber>
    </recommendedName>
</protein>
<keyword evidence="1" id="KW-0460">Magnesium</keyword>
<dbReference type="GO" id="GO:0005634">
    <property type="term" value="C:nucleus"/>
    <property type="evidence" value="ECO:0007669"/>
    <property type="project" value="UniProtKB-SubCell"/>
</dbReference>
<dbReference type="InterPro" id="IPR049126">
    <property type="entry name" value="FAN1-like_TPR"/>
</dbReference>
<reference evidence="4 5" key="1">
    <citation type="journal article" date="2015" name="Genome Biol. Evol.">
        <title>Phylogenomic analyses indicate that early fungi evolved digesting cell walls of algal ancestors of land plants.</title>
        <authorList>
            <person name="Chang Y."/>
            <person name="Wang S."/>
            <person name="Sekimoto S."/>
            <person name="Aerts A.L."/>
            <person name="Choi C."/>
            <person name="Clum A."/>
            <person name="LaButti K.M."/>
            <person name="Lindquist E.A."/>
            <person name="Yee Ngan C."/>
            <person name="Ohm R.A."/>
            <person name="Salamov A.A."/>
            <person name="Grigoriev I.V."/>
            <person name="Spatafora J.W."/>
            <person name="Berbee M.L."/>
        </authorList>
    </citation>
    <scope>NUCLEOTIDE SEQUENCE [LARGE SCALE GENOMIC DNA]</scope>
    <source>
        <strain evidence="4 5">JEL478</strain>
    </source>
</reference>
<dbReference type="STRING" id="1344416.A0A139AHX7"/>
<dbReference type="GO" id="GO:0070336">
    <property type="term" value="F:flap-structured DNA binding"/>
    <property type="evidence" value="ECO:0007669"/>
    <property type="project" value="TreeGrafter"/>
</dbReference>
<dbReference type="GO" id="GO:0046872">
    <property type="term" value="F:metal ion binding"/>
    <property type="evidence" value="ECO:0007669"/>
    <property type="project" value="UniProtKB-KW"/>
</dbReference>
<dbReference type="GO" id="GO:0036297">
    <property type="term" value="P:interstrand cross-link repair"/>
    <property type="evidence" value="ECO:0007669"/>
    <property type="project" value="InterPro"/>
</dbReference>
<evidence type="ECO:0000259" key="3">
    <source>
        <dbReference type="Pfam" id="PF21170"/>
    </source>
</evidence>
<dbReference type="GO" id="GO:0017108">
    <property type="term" value="F:5'-flap endonuclease activity"/>
    <property type="evidence" value="ECO:0007669"/>
    <property type="project" value="TreeGrafter"/>
</dbReference>